<feature type="domain" description="N-acetyltransferase" evidence="5">
    <location>
        <begin position="11"/>
        <end position="155"/>
    </location>
</feature>
<dbReference type="EMBL" id="BMPF01000002">
    <property type="protein sequence ID" value="GGL34760.1"/>
    <property type="molecule type" value="Genomic_DNA"/>
</dbReference>
<name>A0A830F377_9EURY</name>
<evidence type="ECO:0000313" key="7">
    <source>
        <dbReference type="Proteomes" id="UP000628840"/>
    </source>
</evidence>
<dbReference type="PANTHER" id="PTHR43420">
    <property type="entry name" value="ACETYLTRANSFERASE"/>
    <property type="match status" value="1"/>
</dbReference>
<gene>
    <name evidence="6" type="ORF">GCM10009037_17960</name>
</gene>
<dbReference type="AlphaFoldDB" id="A0A830F377"/>
<dbReference type="Proteomes" id="UP000628840">
    <property type="component" value="Unassembled WGS sequence"/>
</dbReference>
<dbReference type="RefSeq" id="WP_188882923.1">
    <property type="nucleotide sequence ID" value="NZ_BMPF01000002.1"/>
</dbReference>
<dbReference type="InterPro" id="IPR016181">
    <property type="entry name" value="Acyl_CoA_acyltransferase"/>
</dbReference>
<comment type="similarity">
    <text evidence="1">Belongs to the acetyltransferase family. RimI subfamily.</text>
</comment>
<comment type="caution">
    <text evidence="6">The sequence shown here is derived from an EMBL/GenBank/DDBJ whole genome shotgun (WGS) entry which is preliminary data.</text>
</comment>
<dbReference type="Gene3D" id="3.40.630.30">
    <property type="match status" value="1"/>
</dbReference>
<dbReference type="NCBIfam" id="TIGR01575">
    <property type="entry name" value="rimI"/>
    <property type="match status" value="1"/>
</dbReference>
<dbReference type="OrthoDB" id="43754at2157"/>
<dbReference type="GO" id="GO:0008080">
    <property type="term" value="F:N-acetyltransferase activity"/>
    <property type="evidence" value="ECO:0007669"/>
    <property type="project" value="InterPro"/>
</dbReference>
<proteinExistence type="inferred from homology"/>
<keyword evidence="7" id="KW-1185">Reference proteome</keyword>
<dbReference type="PROSITE" id="PS51186">
    <property type="entry name" value="GNAT"/>
    <property type="match status" value="1"/>
</dbReference>
<reference evidence="6 7" key="1">
    <citation type="journal article" date="2019" name="Int. J. Syst. Evol. Microbiol.">
        <title>The Global Catalogue of Microorganisms (GCM) 10K type strain sequencing project: providing services to taxonomists for standard genome sequencing and annotation.</title>
        <authorList>
            <consortium name="The Broad Institute Genomics Platform"/>
            <consortium name="The Broad Institute Genome Sequencing Center for Infectious Disease"/>
            <person name="Wu L."/>
            <person name="Ma J."/>
        </authorList>
    </citation>
    <scope>NUCLEOTIDE SEQUENCE [LARGE SCALE GENOMIC DNA]</scope>
    <source>
        <strain evidence="6 7">JCM 19585</strain>
    </source>
</reference>
<organism evidence="6 7">
    <name type="scientific">Halarchaeum grantii</name>
    <dbReference type="NCBI Taxonomy" id="1193105"/>
    <lineage>
        <taxon>Archaea</taxon>
        <taxon>Methanobacteriati</taxon>
        <taxon>Methanobacteriota</taxon>
        <taxon>Stenosarchaea group</taxon>
        <taxon>Halobacteria</taxon>
        <taxon>Halobacteriales</taxon>
        <taxon>Halobacteriaceae</taxon>
    </lineage>
</organism>
<dbReference type="InterPro" id="IPR000182">
    <property type="entry name" value="GNAT_dom"/>
</dbReference>
<keyword evidence="4" id="KW-0012">Acyltransferase</keyword>
<keyword evidence="3" id="KW-0808">Transferase</keyword>
<evidence type="ECO:0000313" key="6">
    <source>
        <dbReference type="EMBL" id="GGL34760.1"/>
    </source>
</evidence>
<accession>A0A830F377</accession>
<evidence type="ECO:0000256" key="4">
    <source>
        <dbReference type="ARBA" id="ARBA00023315"/>
    </source>
</evidence>
<dbReference type="CDD" id="cd04301">
    <property type="entry name" value="NAT_SF"/>
    <property type="match status" value="1"/>
</dbReference>
<dbReference type="InterPro" id="IPR050680">
    <property type="entry name" value="YpeA/RimI_acetyltransf"/>
</dbReference>
<dbReference type="InterPro" id="IPR006464">
    <property type="entry name" value="AcTrfase_RimI/Ard1"/>
</dbReference>
<evidence type="ECO:0000256" key="2">
    <source>
        <dbReference type="ARBA" id="ARBA00022490"/>
    </source>
</evidence>
<sequence>MTTAADRVEHAGIRQARRGDLLDVFRIEKESFAQPWPFSAFEQHLGDPGFLVAEERAGVAGFVVADTIPNHGRPLGHVKDIAVHPDARGQGIGRSLLSHALSVLNAQGVRSAKLEVRRSNEPAISLYRTFDFEYLRTLPRYYSDGEDAFVMIARL</sequence>
<dbReference type="SUPFAM" id="SSF55729">
    <property type="entry name" value="Acyl-CoA N-acyltransferases (Nat)"/>
    <property type="match status" value="1"/>
</dbReference>
<protein>
    <submittedName>
        <fullName evidence="6">Ribosomal-protein-alanine N-acetyltransferase</fullName>
    </submittedName>
</protein>
<keyword evidence="2" id="KW-0963">Cytoplasm</keyword>
<dbReference type="Pfam" id="PF00583">
    <property type="entry name" value="Acetyltransf_1"/>
    <property type="match status" value="1"/>
</dbReference>
<dbReference type="PANTHER" id="PTHR43420:SF12">
    <property type="entry name" value="N-ACETYLTRANSFERASE DOMAIN-CONTAINING PROTEIN"/>
    <property type="match status" value="1"/>
</dbReference>
<evidence type="ECO:0000256" key="3">
    <source>
        <dbReference type="ARBA" id="ARBA00022679"/>
    </source>
</evidence>
<evidence type="ECO:0000256" key="1">
    <source>
        <dbReference type="ARBA" id="ARBA00005395"/>
    </source>
</evidence>
<evidence type="ECO:0000259" key="5">
    <source>
        <dbReference type="PROSITE" id="PS51186"/>
    </source>
</evidence>